<keyword evidence="1" id="KW-0418">Kinase</keyword>
<protein>
    <submittedName>
        <fullName evidence="1">Fructosamine-3-kinase</fullName>
    </submittedName>
</protein>
<reference evidence="2" key="1">
    <citation type="submission" date="2016-06" db="EMBL/GenBank/DDBJ databases">
        <authorList>
            <person name="Varghese N."/>
            <person name="Submissions Spin"/>
        </authorList>
    </citation>
    <scope>NUCLEOTIDE SEQUENCE [LARGE SCALE GENOMIC DNA]</scope>
    <source>
        <strain evidence="2">DSM 45647</strain>
    </source>
</reference>
<accession>A0A1C5K7N9</accession>
<dbReference type="STRING" id="745366.GA0070213_12132"/>
<proteinExistence type="predicted"/>
<dbReference type="Proteomes" id="UP000199360">
    <property type="component" value="Unassembled WGS sequence"/>
</dbReference>
<dbReference type="SUPFAM" id="SSF56112">
    <property type="entry name" value="Protein kinase-like (PK-like)"/>
    <property type="match status" value="1"/>
</dbReference>
<keyword evidence="1" id="KW-0808">Transferase</keyword>
<evidence type="ECO:0000313" key="1">
    <source>
        <dbReference type="EMBL" id="SCG78456.1"/>
    </source>
</evidence>
<organism evidence="1 2">
    <name type="scientific">Micromonospora humi</name>
    <dbReference type="NCBI Taxonomy" id="745366"/>
    <lineage>
        <taxon>Bacteria</taxon>
        <taxon>Bacillati</taxon>
        <taxon>Actinomycetota</taxon>
        <taxon>Actinomycetes</taxon>
        <taxon>Micromonosporales</taxon>
        <taxon>Micromonosporaceae</taxon>
        <taxon>Micromonospora</taxon>
    </lineage>
</organism>
<keyword evidence="2" id="KW-1185">Reference proteome</keyword>
<gene>
    <name evidence="1" type="ORF">GA0070213_12132</name>
</gene>
<dbReference type="InterPro" id="IPR011009">
    <property type="entry name" value="Kinase-like_dom_sf"/>
</dbReference>
<sequence length="324" mass="35672">MTRTFLRPDDVRDLVRDRLGTDRRVTALHRLAGGTRKGVYRIGLDDGSTVVLYVWSPRENYWPAAEAVPDDPFTEASGAELFAVNHAALTAAGVRVPHLIARDPAGHRLDADVALVEDVGGVTLEALLTRHRDRAAEPLARLGDALRRMHTTSGPRWGRLTDAARATSPARPAEDVVLDRALGHLAGAAARDPRPAAARDRIAAHLRGLRDRVPPRQAYALVHGELGPDHVLVTADGAPVMIDIEGLTWFDVEWEHAWLRLRFGAAYPALRPVALDADRLEFYRYAQVLALIEGPLRIAEGDFPDRRWMLDLAERNIAEALAAL</sequence>
<dbReference type="RefSeq" id="WP_091071463.1">
    <property type="nucleotide sequence ID" value="NZ_FMDM01000021.1"/>
</dbReference>
<dbReference type="AlphaFoldDB" id="A0A1C5K7N9"/>
<evidence type="ECO:0000313" key="2">
    <source>
        <dbReference type="Proteomes" id="UP000199360"/>
    </source>
</evidence>
<name>A0A1C5K7N9_9ACTN</name>
<dbReference type="Gene3D" id="3.90.1200.10">
    <property type="match status" value="1"/>
</dbReference>
<dbReference type="EMBL" id="FMDM01000021">
    <property type="protein sequence ID" value="SCG78456.1"/>
    <property type="molecule type" value="Genomic_DNA"/>
</dbReference>
<dbReference type="GO" id="GO:0016301">
    <property type="term" value="F:kinase activity"/>
    <property type="evidence" value="ECO:0007669"/>
    <property type="project" value="UniProtKB-KW"/>
</dbReference>
<dbReference type="OrthoDB" id="3328272at2"/>